<dbReference type="Gene3D" id="6.20.240.20">
    <property type="match status" value="1"/>
</dbReference>
<feature type="transmembrane region" description="Helical" evidence="9">
    <location>
        <begin position="463"/>
        <end position="484"/>
    </location>
</feature>
<dbReference type="GO" id="GO:0016020">
    <property type="term" value="C:membrane"/>
    <property type="evidence" value="ECO:0007669"/>
    <property type="project" value="TreeGrafter"/>
</dbReference>
<evidence type="ECO:0000313" key="12">
    <source>
        <dbReference type="Proteomes" id="UP000654075"/>
    </source>
</evidence>
<name>A0A813FTG1_POLGL</name>
<keyword evidence="2" id="KW-0067">ATP-binding</keyword>
<feature type="transmembrane region" description="Helical" evidence="9">
    <location>
        <begin position="373"/>
        <end position="393"/>
    </location>
</feature>
<keyword evidence="3 6" id="KW-0518">Myosin</keyword>
<dbReference type="Pfam" id="PF00063">
    <property type="entry name" value="Myosin_head"/>
    <property type="match status" value="1"/>
</dbReference>
<feature type="transmembrane region" description="Helical" evidence="9">
    <location>
        <begin position="542"/>
        <end position="565"/>
    </location>
</feature>
<dbReference type="GO" id="GO:0000146">
    <property type="term" value="F:microfilament motor activity"/>
    <property type="evidence" value="ECO:0007669"/>
    <property type="project" value="TreeGrafter"/>
</dbReference>
<feature type="compositionally biased region" description="Gly residues" evidence="8">
    <location>
        <begin position="152"/>
        <end position="161"/>
    </location>
</feature>
<evidence type="ECO:0000256" key="7">
    <source>
        <dbReference type="SAM" id="Coils"/>
    </source>
</evidence>
<dbReference type="Gene3D" id="3.40.850.10">
    <property type="entry name" value="Kinesin motor domain"/>
    <property type="match status" value="1"/>
</dbReference>
<dbReference type="SUPFAM" id="SSF52540">
    <property type="entry name" value="P-loop containing nucleoside triphosphate hydrolases"/>
    <property type="match status" value="1"/>
</dbReference>
<feature type="coiled-coil region" evidence="7">
    <location>
        <begin position="829"/>
        <end position="901"/>
    </location>
</feature>
<accession>A0A813FTG1</accession>
<gene>
    <name evidence="11" type="ORF">PGLA1383_LOCUS31706</name>
</gene>
<feature type="region of interest" description="Disordered" evidence="8">
    <location>
        <begin position="680"/>
        <end position="706"/>
    </location>
</feature>
<feature type="region of interest" description="Disordered" evidence="8">
    <location>
        <begin position="148"/>
        <end position="176"/>
    </location>
</feature>
<feature type="coiled-coil region" evidence="7">
    <location>
        <begin position="1063"/>
        <end position="1235"/>
    </location>
</feature>
<keyword evidence="9" id="KW-0812">Transmembrane</keyword>
<keyword evidence="9" id="KW-0472">Membrane</keyword>
<dbReference type="GO" id="GO:0007015">
    <property type="term" value="P:actin filament organization"/>
    <property type="evidence" value="ECO:0007669"/>
    <property type="project" value="TreeGrafter"/>
</dbReference>
<evidence type="ECO:0000256" key="3">
    <source>
        <dbReference type="ARBA" id="ARBA00023123"/>
    </source>
</evidence>
<keyword evidence="12" id="KW-1185">Reference proteome</keyword>
<feature type="transmembrane region" description="Helical" evidence="9">
    <location>
        <begin position="400"/>
        <end position="420"/>
    </location>
</feature>
<protein>
    <recommendedName>
        <fullName evidence="10">Myosin motor domain-containing protein</fullName>
    </recommendedName>
</protein>
<comment type="caution">
    <text evidence="11">The sequence shown here is derived from an EMBL/GenBank/DDBJ whole genome shotgun (WGS) entry which is preliminary data.</text>
</comment>
<dbReference type="PANTHER" id="PTHR13140">
    <property type="entry name" value="MYOSIN"/>
    <property type="match status" value="1"/>
</dbReference>
<feature type="region of interest" description="Actin-binding" evidence="6">
    <location>
        <begin position="189"/>
        <end position="211"/>
    </location>
</feature>
<evidence type="ECO:0000256" key="1">
    <source>
        <dbReference type="ARBA" id="ARBA00022741"/>
    </source>
</evidence>
<dbReference type="PANTHER" id="PTHR13140:SF706">
    <property type="entry name" value="DILUTE CLASS UNCONVENTIONAL MYOSIN, ISOFORM C"/>
    <property type="match status" value="1"/>
</dbReference>
<dbReference type="GO" id="GO:0051015">
    <property type="term" value="F:actin filament binding"/>
    <property type="evidence" value="ECO:0007669"/>
    <property type="project" value="TreeGrafter"/>
</dbReference>
<keyword evidence="9" id="KW-1133">Transmembrane helix</keyword>
<comment type="similarity">
    <text evidence="6">Belongs to the TRAFAC class myosin-kinesin ATPase superfamily. Myosin family.</text>
</comment>
<feature type="domain" description="Myosin motor" evidence="10">
    <location>
        <begin position="1"/>
        <end position="316"/>
    </location>
</feature>
<dbReference type="OrthoDB" id="2441647at2759"/>
<evidence type="ECO:0000256" key="9">
    <source>
        <dbReference type="SAM" id="Phobius"/>
    </source>
</evidence>
<comment type="caution">
    <text evidence="6">Lacks conserved residue(s) required for the propagation of feature annotation.</text>
</comment>
<organism evidence="11 12">
    <name type="scientific">Polarella glacialis</name>
    <name type="common">Dinoflagellate</name>
    <dbReference type="NCBI Taxonomy" id="89957"/>
    <lineage>
        <taxon>Eukaryota</taxon>
        <taxon>Sar</taxon>
        <taxon>Alveolata</taxon>
        <taxon>Dinophyceae</taxon>
        <taxon>Suessiales</taxon>
        <taxon>Suessiaceae</taxon>
        <taxon>Polarella</taxon>
    </lineage>
</organism>
<keyword evidence="1" id="KW-0547">Nucleotide-binding</keyword>
<feature type="coiled-coil region" evidence="7">
    <location>
        <begin position="986"/>
        <end position="1034"/>
    </location>
</feature>
<feature type="coiled-coil region" evidence="7">
    <location>
        <begin position="1327"/>
        <end position="1385"/>
    </location>
</feature>
<reference evidence="11" key="1">
    <citation type="submission" date="2021-02" db="EMBL/GenBank/DDBJ databases">
        <authorList>
            <person name="Dougan E. K."/>
            <person name="Rhodes N."/>
            <person name="Thang M."/>
            <person name="Chan C."/>
        </authorList>
    </citation>
    <scope>NUCLEOTIDE SEQUENCE</scope>
</reference>
<dbReference type="PROSITE" id="PS51456">
    <property type="entry name" value="MYOSIN_MOTOR"/>
    <property type="match status" value="1"/>
</dbReference>
<keyword evidence="7" id="KW-0175">Coiled coil</keyword>
<feature type="compositionally biased region" description="Low complexity" evidence="8">
    <location>
        <begin position="162"/>
        <end position="172"/>
    </location>
</feature>
<evidence type="ECO:0000256" key="6">
    <source>
        <dbReference type="PROSITE-ProRule" id="PRU00782"/>
    </source>
</evidence>
<keyword evidence="5 6" id="KW-0009">Actin-binding</keyword>
<dbReference type="GO" id="GO:0005524">
    <property type="term" value="F:ATP binding"/>
    <property type="evidence" value="ECO:0007669"/>
    <property type="project" value="UniProtKB-KW"/>
</dbReference>
<dbReference type="Gene3D" id="1.20.58.530">
    <property type="match status" value="1"/>
</dbReference>
<dbReference type="SMART" id="SM00242">
    <property type="entry name" value="MYSc"/>
    <property type="match status" value="1"/>
</dbReference>
<evidence type="ECO:0000256" key="5">
    <source>
        <dbReference type="ARBA" id="ARBA00023203"/>
    </source>
</evidence>
<evidence type="ECO:0000256" key="4">
    <source>
        <dbReference type="ARBA" id="ARBA00023175"/>
    </source>
</evidence>
<dbReference type="Proteomes" id="UP000654075">
    <property type="component" value="Unassembled WGS sequence"/>
</dbReference>
<evidence type="ECO:0000256" key="2">
    <source>
        <dbReference type="ARBA" id="ARBA00022840"/>
    </source>
</evidence>
<feature type="transmembrane region" description="Helical" evidence="9">
    <location>
        <begin position="426"/>
        <end position="451"/>
    </location>
</feature>
<proteinExistence type="inferred from homology"/>
<sequence>MGNREVSSISIMFTLEQKLYTEEGIQWSHIQWQDNREIIDQLEKKPLGLFCIVDSECLMPNASDTTCLSKIYNSFKTSKIVYKPSRFASTNFAVAHYAGEVVYDIVSFLEKNTDKLHQDIMNLLKSSSMPMAKLLFSDPRFAPELAAQAAPGAGGRPGAGAGARSPATSGSGQRAKQNVTVSMMFRQQLDQLVEDLNRTNPRYIRCIKPNANKSPHEIDSLDVQRQLRCAGMLESIRIRRAGYSVRRPFKEFFNRFRILCPQVSAGGKADPDYKDLCRRILVEMEARYEAEKLPLLPAGIRLACWPCLLALPAGLACWPCLLALPAGLACWPCLLALPAGLACWPCMLALPAGLACWPCLLALPAGLACWPCLLALPASLVCWPCLLALPAGLACWPCLLALPAGLACWPCLLALPAGFACWPCLLALPAGLACWPCLLALPTGLACWPCLLALPAGIACRPCLLALLAGLACWPCLLALPAGLACWPCLLALPAGLACWPCLLALPADLACWPCLLALPAGLACWPCLLALPAGLACWPCLLALPAGLACWPCLLALPAGLACWPRLLALPAEVFLKEDLQARLEKSIGVAVQVYVVRVQRKYRAMKTAAGHVQAALRMVQRIFRGWRCRQKVGKLKGKMAQDRIQKMRDEEERKKALEEAKLASSEKDQVLKDMQRQLEEERQRLQQEASQQSRAEQDSGQLEQLKQESINYEAEAELEAARRELQELRKAKVKLEVELATSKSSEEFSAVIEEASHLREECSSLRRAKMDAEFQLEQRSSQLESVQAFLELTTLKAAHDDLQVSFQRLEASLEERSHGDAQAKTEHRELRLERMRLEGELETSKLREEAMAEKFKSSEKAMSELQQLRVKANAAESELDQTRRHVERLRNQISQQSEEGGSARAASLDQLRMELLSRIEAKAIVPERQPSILPPAQEEDGQRKTLMNQRELFEQLQQQFNDAQGSGSKDEMIFDAAAPDGGFAAMSAEREQELEEEIRRIRKENVELSIRMTNLQAELREKEEDAGQLLGNNSYIQAELEDLQLQVEKEATTARRQMAKAQELEATLLGSEGELSSLKRRVASTEDQLVRAEEEARSAAHRASQLEDEHHLFERQLQDMQARAQGAAQRERDSCAQVEEQRQMTEQARRAIEAAERARAESDSTASWLESENERLKVELNDANSERAKIRQAVDEMLSVQTEARKDELRAEADRWQRKAGHFEKEYQQAKQLNSEMTKVMTQMTQAVSERSDESSDLSRQHKALVKQFELKSQDLKAARLDRDEALQKLDTLQSSGSYYQDKYREVEKETRTLRQEHSVATATSSKLKMRLESIQQECEDLKEQSARVQIEARSRYDDSSRIGDYERQVKELQTKLRSQDVELDRSQAFASKSQAVNDCLNTLLVLESEQTSLYEMACPIKAGVLLVWSLLLLLLVGVVCCLLLWLLLLLLFVVVVVVFVCCCWLLFLFVGCCCCCVGLSY</sequence>
<feature type="transmembrane region" description="Helical" evidence="9">
    <location>
        <begin position="515"/>
        <end position="536"/>
    </location>
</feature>
<dbReference type="EMBL" id="CAJNNV010025340">
    <property type="protein sequence ID" value="CAE8613971.1"/>
    <property type="molecule type" value="Genomic_DNA"/>
</dbReference>
<feature type="transmembrane region" description="Helical" evidence="9">
    <location>
        <begin position="309"/>
        <end position="334"/>
    </location>
</feature>
<dbReference type="GO" id="GO:0016459">
    <property type="term" value="C:myosin complex"/>
    <property type="evidence" value="ECO:0007669"/>
    <property type="project" value="UniProtKB-KW"/>
</dbReference>
<dbReference type="InterPro" id="IPR036961">
    <property type="entry name" value="Kinesin_motor_dom_sf"/>
</dbReference>
<feature type="transmembrane region" description="Helical" evidence="9">
    <location>
        <begin position="1454"/>
        <end position="1482"/>
    </location>
</feature>
<keyword evidence="4" id="KW-0505">Motor protein</keyword>
<evidence type="ECO:0000256" key="8">
    <source>
        <dbReference type="SAM" id="MobiDB-lite"/>
    </source>
</evidence>
<dbReference type="InterPro" id="IPR001609">
    <property type="entry name" value="Myosin_head_motor_dom-like"/>
</dbReference>
<dbReference type="GO" id="GO:0005737">
    <property type="term" value="C:cytoplasm"/>
    <property type="evidence" value="ECO:0007669"/>
    <property type="project" value="TreeGrafter"/>
</dbReference>
<feature type="transmembrane region" description="Helical" evidence="9">
    <location>
        <begin position="1425"/>
        <end position="1448"/>
    </location>
</feature>
<dbReference type="InterPro" id="IPR027417">
    <property type="entry name" value="P-loop_NTPase"/>
</dbReference>
<evidence type="ECO:0000259" key="10">
    <source>
        <dbReference type="PROSITE" id="PS51456"/>
    </source>
</evidence>
<evidence type="ECO:0000313" key="11">
    <source>
        <dbReference type="EMBL" id="CAE8613971.1"/>
    </source>
</evidence>